<dbReference type="EMBL" id="VTWS01000005">
    <property type="protein sequence ID" value="KAA9349547.1"/>
    <property type="molecule type" value="Genomic_DNA"/>
</dbReference>
<keyword evidence="3" id="KW-1185">Reference proteome</keyword>
<feature type="transmembrane region" description="Helical" evidence="1">
    <location>
        <begin position="174"/>
        <end position="192"/>
    </location>
</feature>
<feature type="transmembrane region" description="Helical" evidence="1">
    <location>
        <begin position="142"/>
        <end position="162"/>
    </location>
</feature>
<proteinExistence type="predicted"/>
<sequence length="292" mass="33391">MLSCLGFWALLRLIYHRTLPVSLLILLVWAGFCSYMVVQAPGNAIRMGGNSSSQDLVFSALEAAKFGWVYFRNLLFQSAILPLSLLFLPIAYRLTDSRSPARVYFAINGWLALGFYLGLLFILTFLHFWAVGVPPVARLLNVVNFVWVVGWFYTLTFFVRIFRGTIGSWPLLLRHRWPVILVVTVVLGWQGYRNANVRLTYEDLRYGRAQKYHRAMMARYQLMTSARADTVILPSLPVLPVSLVLDDLSYRSGDMFNDCWAGYFYRKGVKLRKVPVPAVTPQPDLPQIARKP</sequence>
<reference evidence="2 3" key="1">
    <citation type="submission" date="2019-09" db="EMBL/GenBank/DDBJ databases">
        <title>Genome Sequence of Larkinella sp MA1.</title>
        <authorList>
            <person name="Srinivasan S."/>
        </authorList>
    </citation>
    <scope>NUCLEOTIDE SEQUENCE [LARGE SCALE GENOMIC DNA]</scope>
    <source>
        <strain evidence="2 3">MA1</strain>
    </source>
</reference>
<protein>
    <submittedName>
        <fullName evidence="2">Uncharacterized protein</fullName>
    </submittedName>
</protein>
<feature type="transmembrane region" description="Helical" evidence="1">
    <location>
        <begin position="74"/>
        <end position="92"/>
    </location>
</feature>
<dbReference type="Proteomes" id="UP000326344">
    <property type="component" value="Unassembled WGS sequence"/>
</dbReference>
<keyword evidence="1" id="KW-1133">Transmembrane helix</keyword>
<evidence type="ECO:0000256" key="1">
    <source>
        <dbReference type="SAM" id="Phobius"/>
    </source>
</evidence>
<feature type="transmembrane region" description="Helical" evidence="1">
    <location>
        <begin position="21"/>
        <end position="38"/>
    </location>
</feature>
<keyword evidence="1" id="KW-0472">Membrane</keyword>
<keyword evidence="1" id="KW-0812">Transmembrane</keyword>
<gene>
    <name evidence="2" type="ORF">F0P93_18960</name>
</gene>
<evidence type="ECO:0000313" key="3">
    <source>
        <dbReference type="Proteomes" id="UP000326344"/>
    </source>
</evidence>
<dbReference type="AlphaFoldDB" id="A0A5N1JA55"/>
<evidence type="ECO:0000313" key="2">
    <source>
        <dbReference type="EMBL" id="KAA9349547.1"/>
    </source>
</evidence>
<name>A0A5N1JA55_9BACT</name>
<organism evidence="2 3">
    <name type="scientific">Larkinella humicola</name>
    <dbReference type="NCBI Taxonomy" id="2607654"/>
    <lineage>
        <taxon>Bacteria</taxon>
        <taxon>Pseudomonadati</taxon>
        <taxon>Bacteroidota</taxon>
        <taxon>Cytophagia</taxon>
        <taxon>Cytophagales</taxon>
        <taxon>Spirosomataceae</taxon>
        <taxon>Larkinella</taxon>
    </lineage>
</organism>
<feature type="transmembrane region" description="Helical" evidence="1">
    <location>
        <begin position="104"/>
        <end position="130"/>
    </location>
</feature>
<comment type="caution">
    <text evidence="2">The sequence shown here is derived from an EMBL/GenBank/DDBJ whole genome shotgun (WGS) entry which is preliminary data.</text>
</comment>
<accession>A0A5N1JA55</accession>